<comment type="caution">
    <text evidence="2">The sequence shown here is derived from an EMBL/GenBank/DDBJ whole genome shotgun (WGS) entry which is preliminary data.</text>
</comment>
<dbReference type="AlphaFoldDB" id="A0A2M7SEW9"/>
<organism evidence="2 3">
    <name type="scientific">Candidatus Desantisbacteria bacterium CG_4_10_14_0_8_um_filter_48_22</name>
    <dbReference type="NCBI Taxonomy" id="1974543"/>
    <lineage>
        <taxon>Bacteria</taxon>
        <taxon>Candidatus Desantisiibacteriota</taxon>
    </lineage>
</organism>
<dbReference type="EMBL" id="PFMR01000049">
    <property type="protein sequence ID" value="PIZ18021.1"/>
    <property type="molecule type" value="Genomic_DNA"/>
</dbReference>
<gene>
    <name evidence="2" type="ORF">COY52_01625</name>
</gene>
<dbReference type="InterPro" id="IPR008928">
    <property type="entry name" value="6-hairpin_glycosidase_sf"/>
</dbReference>
<evidence type="ECO:0000313" key="3">
    <source>
        <dbReference type="Proteomes" id="UP000229307"/>
    </source>
</evidence>
<evidence type="ECO:0000313" key="2">
    <source>
        <dbReference type="EMBL" id="PIZ18021.1"/>
    </source>
</evidence>
<name>A0A2M7SEW9_9BACT</name>
<reference evidence="3" key="1">
    <citation type="submission" date="2017-09" db="EMBL/GenBank/DDBJ databases">
        <title>Depth-based differentiation of microbial function through sediment-hosted aquifers and enrichment of novel symbionts in the deep terrestrial subsurface.</title>
        <authorList>
            <person name="Probst A.J."/>
            <person name="Ladd B."/>
            <person name="Jarett J.K."/>
            <person name="Geller-Mcgrath D.E."/>
            <person name="Sieber C.M.K."/>
            <person name="Emerson J.B."/>
            <person name="Anantharaman K."/>
            <person name="Thomas B.C."/>
            <person name="Malmstrom R."/>
            <person name="Stieglmeier M."/>
            <person name="Klingl A."/>
            <person name="Woyke T."/>
            <person name="Ryan C.M."/>
            <person name="Banfield J.F."/>
        </authorList>
    </citation>
    <scope>NUCLEOTIDE SEQUENCE [LARGE SCALE GENOMIC DNA]</scope>
</reference>
<feature type="signal peptide" evidence="1">
    <location>
        <begin position="1"/>
        <end position="22"/>
    </location>
</feature>
<accession>A0A2M7SEW9</accession>
<sequence>MPFKKTLLITCSFAIACFSAQGEAGVKEVSDGSMKVTAVEEKGEISGFDLSAGGKIIAPVRLSSNGFITALKAEAKEEGKTKTLTLSGLKGKPGTGVKFDASDFVSIAITTGELYPVVRFKITLAEFSEDAWKAGAGNCPFHFITCSMPDADAWQMRGWTMATPKADQFPLLIDPHGGNDCEIASKFNRNWSYICPLGGHPVPAIGIWAPERKHYVAFLFQGARFLDHTEKYIATAYCWKEGSDNQFITLAYPYGGALYQSLVLPKKGDSFGSWFHLVWSIDMPAAKEPHELMHEFIFAKYSALLPQVPRINDMSYLTGQSQKALKVFPQASGTGLVYKSGGDAFSEPGGMYISGFDMHRELPVEAAFRRKQKAEIERCKKDLEYLYPLAKKIKAGGDECIVWEEPLEGKWKPGWDPDNRSIHNSDMWAPGISLVDLYRNEKDPKYLPWIDGIYNWTKHFLFTRNEFHDVPSSPFAIGCNMMCTFLMDYYFTFKHDPERAQKAKDAVDMARAYLYRYLPIWPSDNDEADNLDSAFLLEPNSGRDWAALACANEVQWVLNEITEIYVHTGDKKLNYYMKGNLERWYLLYRDEYHKSISEYPETAFTEGLGFFDGAGPGRGGRYNFGVGGILPFHFPIGNSMLRVTAGEKGAFACNKKGAHTYITEYRYSQDGNFAFRVKSKLKEPFDVSITFPFYNITDKTVKIARGDTRMELVRSEGYKTPPTSPSSLYVMGVLDEDMVIVGDVDMKSPVITLEHGFEYRKPSALELKDNGFEMLFLPANAEVAIDWEDVNSFAGLLPGKHCAFKIPYYIIPPEISQGPIAVKDKCSFTEPVSGASRIFILYSEEGPAPGISAVLDDGKNIAFSEDSALAWKFWPPCFQKKFWMGSAAVPAGRKITGIILKDALVFAVTCWKGDDAGLKPVMECFAAAALEGKKIKAAEKETGEFKKKLEGVPAGKMAMLPPSYGSIAATLAGKIGIMDKMKKLNDSQLVTPEFFNAQKFPVAFYFGGEEYVKTVREDGDGIEALKRYLAGGGLLVLMGAGPYPMFYGYEKGASAGSDPFLPKIGVPMSCPFERPPEPIEMTFNKNQKIIKGLPETLPFPETGDQRLRPIQAEQVTSEAQVTSILTAENYGDAICYIEFTDGELKGGKILYVWATLMGQDYGQTIMSDVYKFIAAQLIK</sequence>
<dbReference type="SUPFAM" id="SSF48208">
    <property type="entry name" value="Six-hairpin glycosidases"/>
    <property type="match status" value="1"/>
</dbReference>
<dbReference type="PROSITE" id="PS51257">
    <property type="entry name" value="PROKAR_LIPOPROTEIN"/>
    <property type="match status" value="1"/>
</dbReference>
<protein>
    <submittedName>
        <fullName evidence="2">Uncharacterized protein</fullName>
    </submittedName>
</protein>
<evidence type="ECO:0000256" key="1">
    <source>
        <dbReference type="SAM" id="SignalP"/>
    </source>
</evidence>
<dbReference type="Proteomes" id="UP000229307">
    <property type="component" value="Unassembled WGS sequence"/>
</dbReference>
<proteinExistence type="predicted"/>
<feature type="chain" id="PRO_5014980172" evidence="1">
    <location>
        <begin position="23"/>
        <end position="1179"/>
    </location>
</feature>
<keyword evidence="1" id="KW-0732">Signal</keyword>
<dbReference type="GO" id="GO:0005975">
    <property type="term" value="P:carbohydrate metabolic process"/>
    <property type="evidence" value="ECO:0007669"/>
    <property type="project" value="InterPro"/>
</dbReference>